<organism evidence="4 5">
    <name type="scientific">Prauserella marina</name>
    <dbReference type="NCBI Taxonomy" id="530584"/>
    <lineage>
        <taxon>Bacteria</taxon>
        <taxon>Bacillati</taxon>
        <taxon>Actinomycetota</taxon>
        <taxon>Actinomycetes</taxon>
        <taxon>Pseudonocardiales</taxon>
        <taxon>Pseudonocardiaceae</taxon>
        <taxon>Prauserella</taxon>
    </lineage>
</organism>
<dbReference type="STRING" id="530584.SAMN05421630_102359"/>
<name>A0A222VLC7_9PSEU</name>
<keyword evidence="2 4" id="KW-0238">DNA-binding</keyword>
<sequence length="212" mass="23689">MVYQENDTAGRSADKALPRSQRGRNTRAKLLTAARTVFERDGFLDVKITDITAEAGVAAGSFYTHFDGKEEIFRELLDGLRDDLLHSGIGGSHSGDPVDAIRQATRRYFVSYRDNAGLMRIFEQMSAMDGVFRNARLERAKVFQDRNARSIRRLQEQGRADAELSPELASLALSSMVSRLAHVVFNLGHEAGSLDELTDTVVTIWVRSLEIR</sequence>
<reference evidence="4 5" key="1">
    <citation type="submission" date="2016-10" db="EMBL/GenBank/DDBJ databases">
        <authorList>
            <person name="de Groot N.N."/>
        </authorList>
    </citation>
    <scope>NUCLEOTIDE SEQUENCE [LARGE SCALE GENOMIC DNA]</scope>
    <source>
        <strain evidence="4 5">CGMCC 4.5506</strain>
    </source>
</reference>
<dbReference type="Pfam" id="PF00440">
    <property type="entry name" value="TetR_N"/>
    <property type="match status" value="1"/>
</dbReference>
<keyword evidence="5" id="KW-1185">Reference proteome</keyword>
<dbReference type="Pfam" id="PF21313">
    <property type="entry name" value="EthR_C"/>
    <property type="match status" value="1"/>
</dbReference>
<dbReference type="PROSITE" id="PS50977">
    <property type="entry name" value="HTH_TETR_2"/>
    <property type="match status" value="1"/>
</dbReference>
<dbReference type="PRINTS" id="PR00455">
    <property type="entry name" value="HTHTETR"/>
</dbReference>
<dbReference type="Proteomes" id="UP000199494">
    <property type="component" value="Unassembled WGS sequence"/>
</dbReference>
<dbReference type="InterPro" id="IPR049397">
    <property type="entry name" value="EthR_C"/>
</dbReference>
<proteinExistence type="predicted"/>
<dbReference type="KEGG" id="pmad:BAY61_06765"/>
<dbReference type="PANTHER" id="PTHR30055:SF234">
    <property type="entry name" value="HTH-TYPE TRANSCRIPTIONAL REGULATOR BETI"/>
    <property type="match status" value="1"/>
</dbReference>
<evidence type="ECO:0000256" key="3">
    <source>
        <dbReference type="ARBA" id="ARBA00023163"/>
    </source>
</evidence>
<dbReference type="InterPro" id="IPR036271">
    <property type="entry name" value="Tet_transcr_reg_TetR-rel_C_sf"/>
</dbReference>
<keyword evidence="1" id="KW-0805">Transcription regulation</keyword>
<evidence type="ECO:0000313" key="4">
    <source>
        <dbReference type="EMBL" id="SDC50703.1"/>
    </source>
</evidence>
<dbReference type="InterPro" id="IPR009057">
    <property type="entry name" value="Homeodomain-like_sf"/>
</dbReference>
<evidence type="ECO:0000256" key="2">
    <source>
        <dbReference type="ARBA" id="ARBA00023125"/>
    </source>
</evidence>
<evidence type="ECO:0000256" key="1">
    <source>
        <dbReference type="ARBA" id="ARBA00023015"/>
    </source>
</evidence>
<dbReference type="InterPro" id="IPR001647">
    <property type="entry name" value="HTH_TetR"/>
</dbReference>
<accession>A0A222VLC7</accession>
<dbReference type="InterPro" id="IPR050109">
    <property type="entry name" value="HTH-type_TetR-like_transc_reg"/>
</dbReference>
<keyword evidence="3" id="KW-0804">Transcription</keyword>
<dbReference type="OrthoDB" id="5112469at2"/>
<dbReference type="Gene3D" id="1.10.357.10">
    <property type="entry name" value="Tetracycline Repressor, domain 2"/>
    <property type="match status" value="1"/>
</dbReference>
<dbReference type="AlphaFoldDB" id="A0A222VLC7"/>
<dbReference type="GO" id="GO:0003700">
    <property type="term" value="F:DNA-binding transcription factor activity"/>
    <property type="evidence" value="ECO:0007669"/>
    <property type="project" value="TreeGrafter"/>
</dbReference>
<dbReference type="SUPFAM" id="SSF48498">
    <property type="entry name" value="Tetracyclin repressor-like, C-terminal domain"/>
    <property type="match status" value="1"/>
</dbReference>
<dbReference type="EMBL" id="FMZE01000002">
    <property type="protein sequence ID" value="SDC50703.1"/>
    <property type="molecule type" value="Genomic_DNA"/>
</dbReference>
<dbReference type="Gene3D" id="1.10.10.60">
    <property type="entry name" value="Homeodomain-like"/>
    <property type="match status" value="1"/>
</dbReference>
<gene>
    <name evidence="4" type="ORF">SAMN05421630_102359</name>
</gene>
<evidence type="ECO:0000313" key="5">
    <source>
        <dbReference type="Proteomes" id="UP000199494"/>
    </source>
</evidence>
<protein>
    <submittedName>
        <fullName evidence="4">DNA-binding transcriptional regulator, AcrR family</fullName>
    </submittedName>
</protein>
<dbReference type="RefSeq" id="WP_091799946.1">
    <property type="nucleotide sequence ID" value="NZ_CP016353.1"/>
</dbReference>
<dbReference type="SUPFAM" id="SSF46689">
    <property type="entry name" value="Homeodomain-like"/>
    <property type="match status" value="1"/>
</dbReference>
<dbReference type="GO" id="GO:0000976">
    <property type="term" value="F:transcription cis-regulatory region binding"/>
    <property type="evidence" value="ECO:0007669"/>
    <property type="project" value="TreeGrafter"/>
</dbReference>
<dbReference type="PANTHER" id="PTHR30055">
    <property type="entry name" value="HTH-TYPE TRANSCRIPTIONAL REGULATOR RUTR"/>
    <property type="match status" value="1"/>
</dbReference>